<evidence type="ECO:0000313" key="2">
    <source>
        <dbReference type="EMBL" id="AXL07947.1"/>
    </source>
</evidence>
<protein>
    <submittedName>
        <fullName evidence="2">ACD-like protein</fullName>
    </submittedName>
</protein>
<reference evidence="2" key="3">
    <citation type="journal article" date="2018" name="PLoS ONE">
        <title>Genome-wide identification of evolutionarily conserved Small Heat-Shock and eight other proteins bearing ?-crystallin domain-like in kinetoplastid protists.</title>
        <authorList>
            <person name="Costa-Martins A.G."/>
            <person name="Lima L."/>
            <person name="Alves J.M."/>
            <person name="Serrano M.G."/>
            <person name="Buck G.A."/>
            <person name="Camargo E.P."/>
            <person name="Teixeira M.M."/>
        </authorList>
    </citation>
    <scope>NUCLEOTIDE SEQUENCE</scope>
    <source>
        <strain evidence="2">CYKH01000786.1_2</strain>
    </source>
</reference>
<evidence type="ECO:0000259" key="1">
    <source>
        <dbReference type="PROSITE" id="PS51203"/>
    </source>
</evidence>
<dbReference type="InterPro" id="IPR007052">
    <property type="entry name" value="CS_dom"/>
</dbReference>
<dbReference type="Pfam" id="PF04969">
    <property type="entry name" value="CS"/>
    <property type="match status" value="1"/>
</dbReference>
<evidence type="ECO:0000313" key="3">
    <source>
        <dbReference type="EMBL" id="CUI14225.1"/>
    </source>
</evidence>
<dbReference type="PANTHER" id="PTHR13164:SF6">
    <property type="entry name" value="CS DOMAIN-CONTAINING PROTEIN"/>
    <property type="match status" value="1"/>
</dbReference>
<feature type="domain" description="CS" evidence="1">
    <location>
        <begin position="65"/>
        <end position="155"/>
    </location>
</feature>
<dbReference type="PROSITE" id="PS51203">
    <property type="entry name" value="CS"/>
    <property type="match status" value="1"/>
</dbReference>
<dbReference type="EMBL" id="MH422181">
    <property type="protein sequence ID" value="AXL07947.1"/>
    <property type="molecule type" value="Genomic_DNA"/>
</dbReference>
<dbReference type="OrthoDB" id="245640at2759"/>
<gene>
    <name evidence="2" type="primary">ACD</name>
    <name evidence="3" type="ORF">BSAL_78665</name>
</gene>
<dbReference type="EMBL" id="CYKH01000786">
    <property type="protein sequence ID" value="CUI14225.1"/>
    <property type="molecule type" value="Genomic_DNA"/>
</dbReference>
<organism evidence="3 4">
    <name type="scientific">Bodo saltans</name>
    <name type="common">Flagellated protozoan</name>
    <dbReference type="NCBI Taxonomy" id="75058"/>
    <lineage>
        <taxon>Eukaryota</taxon>
        <taxon>Discoba</taxon>
        <taxon>Euglenozoa</taxon>
        <taxon>Kinetoplastea</taxon>
        <taxon>Metakinetoplastina</taxon>
        <taxon>Eubodonida</taxon>
        <taxon>Bodonidae</taxon>
        <taxon>Bodo</taxon>
    </lineage>
</organism>
<dbReference type="Proteomes" id="UP000051952">
    <property type="component" value="Unassembled WGS sequence"/>
</dbReference>
<dbReference type="AlphaFoldDB" id="A0A0S4KMW7"/>
<dbReference type="Gene3D" id="2.60.40.790">
    <property type="match status" value="1"/>
</dbReference>
<dbReference type="InterPro" id="IPR052289">
    <property type="entry name" value="Calcyclin-binding_UBL-bridge"/>
</dbReference>
<reference evidence="3" key="1">
    <citation type="submission" date="2015-09" db="EMBL/GenBank/DDBJ databases">
        <authorList>
            <person name="Jackson K.R."/>
            <person name="Lunt B.L."/>
            <person name="Fisher J.N.B."/>
            <person name="Gardner A.V."/>
            <person name="Bailey M.E."/>
            <person name="Deus L.M."/>
            <person name="Earl A.S."/>
            <person name="Gibby P.D."/>
            <person name="Hartmann K.A."/>
            <person name="Liu J.E."/>
            <person name="Manci A.M."/>
            <person name="Nielsen D.A."/>
            <person name="Solomon M.B."/>
            <person name="Breakwell D.P."/>
            <person name="Burnett S.H."/>
            <person name="Grose J.H."/>
        </authorList>
    </citation>
    <scope>NUCLEOTIDE SEQUENCE [LARGE SCALE GENOMIC DNA]</scope>
    <source>
        <strain evidence="3">Lake Konstanz</strain>
    </source>
</reference>
<sequence>MSDEVVHQTPPNAVDGVDDSKKKSQYYYWHSHEKERAKLGDVAPKTSPALVKSEAVEASPLLHQVALTKYSWCNNTNSVSVYVDFDGLSADNTKVEFSTKKLKVQVHPVSTGTAHVLQLNLAKEINHETSSFRFKPNQLVVKLVKKDDGTWHDLVDDKAASNDE</sequence>
<dbReference type="VEuPathDB" id="TriTrypDB:BSAL_78665"/>
<name>A0A0S4KMW7_BODSA</name>
<dbReference type="OMA" id="WHSHEKE"/>
<dbReference type="PANTHER" id="PTHR13164">
    <property type="entry name" value="CALICYLIN BINDING PROTEIN"/>
    <property type="match status" value="1"/>
</dbReference>
<evidence type="ECO:0000313" key="4">
    <source>
        <dbReference type="Proteomes" id="UP000051952"/>
    </source>
</evidence>
<dbReference type="SUPFAM" id="SSF49764">
    <property type="entry name" value="HSP20-like chaperones"/>
    <property type="match status" value="1"/>
</dbReference>
<keyword evidence="4" id="KW-1185">Reference proteome</keyword>
<dbReference type="GO" id="GO:0005634">
    <property type="term" value="C:nucleus"/>
    <property type="evidence" value="ECO:0007669"/>
    <property type="project" value="TreeGrafter"/>
</dbReference>
<reference evidence="4" key="2">
    <citation type="submission" date="2015-09" db="EMBL/GenBank/DDBJ databases">
        <authorList>
            <consortium name="Pathogen Informatics"/>
        </authorList>
    </citation>
    <scope>NUCLEOTIDE SEQUENCE [LARGE SCALE GENOMIC DNA]</scope>
    <source>
        <strain evidence="4">Lake Konstanz</strain>
    </source>
</reference>
<accession>A0A0S4KMW7</accession>
<proteinExistence type="predicted"/>
<dbReference type="InterPro" id="IPR008978">
    <property type="entry name" value="HSP20-like_chaperone"/>
</dbReference>